<evidence type="ECO:0000256" key="12">
    <source>
        <dbReference type="PROSITE-ProRule" id="PRU00703"/>
    </source>
</evidence>
<dbReference type="SMART" id="SM00382">
    <property type="entry name" value="AAA"/>
    <property type="match status" value="1"/>
</dbReference>
<evidence type="ECO:0000256" key="5">
    <source>
        <dbReference type="ARBA" id="ARBA00022840"/>
    </source>
</evidence>
<dbReference type="PROSITE" id="PS50893">
    <property type="entry name" value="ABC_TRANSPORTER_2"/>
    <property type="match status" value="1"/>
</dbReference>
<evidence type="ECO:0000256" key="4">
    <source>
        <dbReference type="ARBA" id="ARBA00022741"/>
    </source>
</evidence>
<dbReference type="Pfam" id="PF00005">
    <property type="entry name" value="ABC_tran"/>
    <property type="match status" value="1"/>
</dbReference>
<proteinExistence type="inferred from homology"/>
<dbReference type="AlphaFoldDB" id="A0ABD5RHQ8"/>
<dbReference type="RefSeq" id="WP_247418336.1">
    <property type="nucleotide sequence ID" value="NZ_JALLGW010000001.1"/>
</dbReference>
<evidence type="ECO:0000256" key="6">
    <source>
        <dbReference type="ARBA" id="ARBA00038307"/>
    </source>
</evidence>
<comment type="caution">
    <text evidence="15">The sequence shown here is derived from an EMBL/GenBank/DDBJ whole genome shotgun (WGS) entry which is preliminary data.</text>
</comment>
<protein>
    <recommendedName>
        <fullName evidence="9">Molybdate/tungstate import ATP-binding protein WtpC</fullName>
        <ecNumber evidence="8">7.3.2.6</ecNumber>
    </recommendedName>
</protein>
<accession>A0ABD5RHQ8</accession>
<evidence type="ECO:0000256" key="7">
    <source>
        <dbReference type="ARBA" id="ARBA00038781"/>
    </source>
</evidence>
<evidence type="ECO:0000256" key="8">
    <source>
        <dbReference type="ARBA" id="ARBA00039025"/>
    </source>
</evidence>
<dbReference type="InterPro" id="IPR003439">
    <property type="entry name" value="ABC_transporter-like_ATP-bd"/>
</dbReference>
<dbReference type="Proteomes" id="UP001596099">
    <property type="component" value="Unassembled WGS sequence"/>
</dbReference>
<dbReference type="InterPro" id="IPR017871">
    <property type="entry name" value="ABC_transporter-like_CS"/>
</dbReference>
<comment type="catalytic activity">
    <reaction evidence="10">
        <text>tungstate(in) + ATP + H2O = tungstate(out) + ADP + phosphate + H(+)</text>
        <dbReference type="Rhea" id="RHEA:35027"/>
        <dbReference type="ChEBI" id="CHEBI:15377"/>
        <dbReference type="ChEBI" id="CHEBI:15378"/>
        <dbReference type="ChEBI" id="CHEBI:30616"/>
        <dbReference type="ChEBI" id="CHEBI:43474"/>
        <dbReference type="ChEBI" id="CHEBI:46502"/>
        <dbReference type="ChEBI" id="CHEBI:456216"/>
        <dbReference type="EC" id="7.3.2.6"/>
    </reaction>
</comment>
<dbReference type="PANTHER" id="PTHR43117:SF4">
    <property type="entry name" value="OSMOPROTECTANT IMPORT ATP-BINDING PROTEIN OSMV"/>
    <property type="match status" value="1"/>
</dbReference>
<name>A0ABD5RHQ8_9EURY</name>
<dbReference type="PROSITE" id="PS00211">
    <property type="entry name" value="ABC_TRANSPORTER_1"/>
    <property type="match status" value="1"/>
</dbReference>
<dbReference type="GO" id="GO:0005524">
    <property type="term" value="F:ATP binding"/>
    <property type="evidence" value="ECO:0007669"/>
    <property type="project" value="UniProtKB-KW"/>
</dbReference>
<dbReference type="EMBL" id="JBHSQH010000001">
    <property type="protein sequence ID" value="MFC5969930.1"/>
    <property type="molecule type" value="Genomic_DNA"/>
</dbReference>
<comment type="similarity">
    <text evidence="6">Belongs to the ABC transporter superfamily. Sulfate/tungstate importer (TC 3.A.1.6) family.</text>
</comment>
<dbReference type="EC" id="7.3.2.6" evidence="8"/>
<dbReference type="InterPro" id="IPR027417">
    <property type="entry name" value="P-loop_NTPase"/>
</dbReference>
<dbReference type="SUPFAM" id="SSF54631">
    <property type="entry name" value="CBS-domain pair"/>
    <property type="match status" value="1"/>
</dbReference>
<organism evidence="15 16">
    <name type="scientific">Halomarina salina</name>
    <dbReference type="NCBI Taxonomy" id="1872699"/>
    <lineage>
        <taxon>Archaea</taxon>
        <taxon>Methanobacteriati</taxon>
        <taxon>Methanobacteriota</taxon>
        <taxon>Stenosarchaea group</taxon>
        <taxon>Halobacteria</taxon>
        <taxon>Halobacteriales</taxon>
        <taxon>Natronomonadaceae</taxon>
        <taxon>Halomarina</taxon>
    </lineage>
</organism>
<evidence type="ECO:0000256" key="1">
    <source>
        <dbReference type="ARBA" id="ARBA00004236"/>
    </source>
</evidence>
<evidence type="ECO:0000256" key="2">
    <source>
        <dbReference type="ARBA" id="ARBA00022448"/>
    </source>
</evidence>
<dbReference type="PROSITE" id="PS51371">
    <property type="entry name" value="CBS"/>
    <property type="match status" value="1"/>
</dbReference>
<evidence type="ECO:0000256" key="3">
    <source>
        <dbReference type="ARBA" id="ARBA00022505"/>
    </source>
</evidence>
<feature type="domain" description="ABC transporter" evidence="13">
    <location>
        <begin position="2"/>
        <end position="237"/>
    </location>
</feature>
<dbReference type="FunFam" id="3.40.50.300:FF:000425">
    <property type="entry name" value="Probable ABC transporter, ATP-binding subunit"/>
    <property type="match status" value="1"/>
</dbReference>
<dbReference type="GO" id="GO:1901238">
    <property type="term" value="F:ABC-type tungstate transporter activity"/>
    <property type="evidence" value="ECO:0007669"/>
    <property type="project" value="UniProtKB-EC"/>
</dbReference>
<dbReference type="SMART" id="SM00116">
    <property type="entry name" value="CBS"/>
    <property type="match status" value="1"/>
</dbReference>
<dbReference type="InterPro" id="IPR003593">
    <property type="entry name" value="AAA+_ATPase"/>
</dbReference>
<dbReference type="Gene3D" id="3.10.580.10">
    <property type="entry name" value="CBS-domain"/>
    <property type="match status" value="1"/>
</dbReference>
<comment type="subcellular location">
    <subcellularLocation>
        <location evidence="1">Cell membrane</location>
    </subcellularLocation>
</comment>
<evidence type="ECO:0000256" key="9">
    <source>
        <dbReference type="ARBA" id="ARBA00041133"/>
    </source>
</evidence>
<evidence type="ECO:0000313" key="16">
    <source>
        <dbReference type="Proteomes" id="UP001596099"/>
    </source>
</evidence>
<dbReference type="SUPFAM" id="SSF52540">
    <property type="entry name" value="P-loop containing nucleoside triphosphate hydrolases"/>
    <property type="match status" value="1"/>
</dbReference>
<evidence type="ECO:0000259" key="14">
    <source>
        <dbReference type="PROSITE" id="PS51371"/>
    </source>
</evidence>
<keyword evidence="2" id="KW-0813">Transport</keyword>
<dbReference type="InterPro" id="IPR046342">
    <property type="entry name" value="CBS_dom_sf"/>
</dbReference>
<reference evidence="15 16" key="1">
    <citation type="journal article" date="2019" name="Int. J. Syst. Evol. Microbiol.">
        <title>The Global Catalogue of Microorganisms (GCM) 10K type strain sequencing project: providing services to taxonomists for standard genome sequencing and annotation.</title>
        <authorList>
            <consortium name="The Broad Institute Genomics Platform"/>
            <consortium name="The Broad Institute Genome Sequencing Center for Infectious Disease"/>
            <person name="Wu L."/>
            <person name="Ma J."/>
        </authorList>
    </citation>
    <scope>NUCLEOTIDE SEQUENCE [LARGE SCALE GENOMIC DNA]</scope>
    <source>
        <strain evidence="15 16">CGMCC 1.12543</strain>
    </source>
</reference>
<dbReference type="GO" id="GO:0005886">
    <property type="term" value="C:plasma membrane"/>
    <property type="evidence" value="ECO:0007669"/>
    <property type="project" value="UniProtKB-SubCell"/>
</dbReference>
<evidence type="ECO:0000256" key="10">
    <source>
        <dbReference type="ARBA" id="ARBA00047936"/>
    </source>
</evidence>
<keyword evidence="5 15" id="KW-0067">ATP-binding</keyword>
<keyword evidence="12" id="KW-0129">CBS domain</keyword>
<gene>
    <name evidence="15" type="ORF">ACFPYI_01165</name>
</gene>
<dbReference type="InterPro" id="IPR000644">
    <property type="entry name" value="CBS_dom"/>
</dbReference>
<dbReference type="PANTHER" id="PTHR43117">
    <property type="entry name" value="OSMOPROTECTANT IMPORT ATP-BINDING PROTEIN OSMV"/>
    <property type="match status" value="1"/>
</dbReference>
<evidence type="ECO:0000313" key="15">
    <source>
        <dbReference type="EMBL" id="MFC5969930.1"/>
    </source>
</evidence>
<comment type="subunit">
    <text evidence="7">The complex is composed of two ATP-binding proteins (WtpC), two transmembrane proteins (WtpB) and a solute-binding protein (WtpA).</text>
</comment>
<comment type="function">
    <text evidence="11">Part of the ABC transporter complex WtpABC involved in molybdate/tungstate import. Responsible for energy coupling to the transport system.</text>
</comment>
<keyword evidence="4" id="KW-0547">Nucleotide-binding</keyword>
<dbReference type="Pfam" id="PF00571">
    <property type="entry name" value="CBS"/>
    <property type="match status" value="1"/>
</dbReference>
<feature type="domain" description="CBS" evidence="14">
    <location>
        <begin position="277"/>
        <end position="333"/>
    </location>
</feature>
<sequence length="333" mass="36798">MIRFDNVHKRYEDGTHAVRGIDFEVAEGTTTVLVGPSGCGKTTTMKLVNRLEEPSEGTVYYDGTDVHDLEATELRREVGYVIQDVGLFDHMTVGENVATVPDLKGWDAERIDARVDELLTLVDLPPEEFRDRNPTELSGGQQQRVGVARALAADPDVLLMDEPFGALDPITREELQDEFLAIQDDIDTTILFVTHSIDEALKMGDHIAVMNQGQVVQYDTPKALLDRPKTKFVEDFIGPDRTLKRLRVLRVGEVMREDVPDQHEDVVEAFRSDQGVMADGGELIPVEPSDSTQIALSRCIQAGVDALPVVEEANVVGIVTEEDIRDLQHGAAA</sequence>
<evidence type="ECO:0000256" key="11">
    <source>
        <dbReference type="ARBA" id="ARBA00057369"/>
    </source>
</evidence>
<dbReference type="Gene3D" id="3.40.50.300">
    <property type="entry name" value="P-loop containing nucleotide triphosphate hydrolases"/>
    <property type="match status" value="1"/>
</dbReference>
<evidence type="ECO:0000259" key="13">
    <source>
        <dbReference type="PROSITE" id="PS50893"/>
    </source>
</evidence>
<keyword evidence="16" id="KW-1185">Reference proteome</keyword>
<keyword evidence="3" id="KW-0500">Molybdenum</keyword>